<proteinExistence type="predicted"/>
<organism evidence="1 2">
    <name type="scientific">Candidatus Geothrix odensensis</name>
    <dbReference type="NCBI Taxonomy" id="2954440"/>
    <lineage>
        <taxon>Bacteria</taxon>
        <taxon>Pseudomonadati</taxon>
        <taxon>Acidobacteriota</taxon>
        <taxon>Holophagae</taxon>
        <taxon>Holophagales</taxon>
        <taxon>Holophagaceae</taxon>
        <taxon>Geothrix</taxon>
    </lineage>
</organism>
<dbReference type="PANTHER" id="PTHR42637:SF1">
    <property type="entry name" value="TRNA 2-(METHYLSULFANYL)-N(6)-ISOPENTENYLADENOSINE(37) HYDROXYLASE"/>
    <property type="match status" value="1"/>
</dbReference>
<dbReference type="AlphaFoldDB" id="A0A936EZ14"/>
<evidence type="ECO:0000313" key="1">
    <source>
        <dbReference type="EMBL" id="MBK8571033.1"/>
    </source>
</evidence>
<evidence type="ECO:0000313" key="2">
    <source>
        <dbReference type="Proteomes" id="UP000709959"/>
    </source>
</evidence>
<dbReference type="EMBL" id="JADKCH010000001">
    <property type="protein sequence ID" value="MBK8571033.1"/>
    <property type="molecule type" value="Genomic_DNA"/>
</dbReference>
<comment type="caution">
    <text evidence="1">The sequence shown here is derived from an EMBL/GenBank/DDBJ whole genome shotgun (WGS) entry which is preliminary data.</text>
</comment>
<gene>
    <name evidence="1" type="ORF">IPN91_00030</name>
</gene>
<protein>
    <submittedName>
        <fullName evidence="1">tRNA-(Ms[2]io[6]A)-hydroxylase</fullName>
    </submittedName>
</protein>
<dbReference type="InterPro" id="IPR012347">
    <property type="entry name" value="Ferritin-like"/>
</dbReference>
<dbReference type="InterPro" id="IPR009078">
    <property type="entry name" value="Ferritin-like_SF"/>
</dbReference>
<dbReference type="InterPro" id="IPR010386">
    <property type="entry name" value="tRNA-Hydrxlase_MiaE"/>
</dbReference>
<reference evidence="1 2" key="1">
    <citation type="submission" date="2020-10" db="EMBL/GenBank/DDBJ databases">
        <title>Connecting structure to function with the recovery of over 1000 high-quality activated sludge metagenome-assembled genomes encoding full-length rRNA genes using long-read sequencing.</title>
        <authorList>
            <person name="Singleton C.M."/>
            <person name="Petriglieri F."/>
            <person name="Kristensen J.M."/>
            <person name="Kirkegaard R.H."/>
            <person name="Michaelsen T.Y."/>
            <person name="Andersen M.H."/>
            <person name="Karst S.M."/>
            <person name="Dueholm M.S."/>
            <person name="Nielsen P.H."/>
            <person name="Albertsen M."/>
        </authorList>
    </citation>
    <scope>NUCLEOTIDE SEQUENCE [LARGE SCALE GENOMIC DNA]</scope>
    <source>
        <strain evidence="1">OdNE_18-Q3-R46-58_MAXAC.008</strain>
    </source>
</reference>
<dbReference type="SUPFAM" id="SSF47240">
    <property type="entry name" value="Ferritin-like"/>
    <property type="match status" value="1"/>
</dbReference>
<sequence>MSGFRPPLALRTSTPAAWAEAATADPAALLSDHAHCEKKAALNALNLSQSFADTPRSAVLLARLAEEELNHYRRVLEALQGFGWVLRPDLGNPYAQALHKLASKGLLDRLLIAALIEARSCERLWLLEQAGPAQAELGSAGWLAFLLELERCEAGHAVAYRSLAEERFGAQAEARLEWWLDREAEVIQTLPWRSAVH</sequence>
<dbReference type="GO" id="GO:0006400">
    <property type="term" value="P:tRNA modification"/>
    <property type="evidence" value="ECO:0007669"/>
    <property type="project" value="InterPro"/>
</dbReference>
<dbReference type="Gene3D" id="1.20.1260.10">
    <property type="match status" value="1"/>
</dbReference>
<dbReference type="PANTHER" id="PTHR42637">
    <property type="entry name" value="TRNA-(MS[2]IO[6]A)-HYDROXYLASE"/>
    <property type="match status" value="1"/>
</dbReference>
<accession>A0A936EZ14</accession>
<dbReference type="GO" id="GO:0045301">
    <property type="term" value="F:tRNA 2-(methylsulfanyl)-N(6)-isopentenyladenosine(37) hydroxylase activity"/>
    <property type="evidence" value="ECO:0007669"/>
    <property type="project" value="InterPro"/>
</dbReference>
<dbReference type="Pfam" id="PF06175">
    <property type="entry name" value="MiaE"/>
    <property type="match status" value="1"/>
</dbReference>
<dbReference type="Proteomes" id="UP000709959">
    <property type="component" value="Unassembled WGS sequence"/>
</dbReference>
<name>A0A936EZ14_9BACT</name>